<dbReference type="EMBL" id="CP036278">
    <property type="protein sequence ID" value="QDU58517.1"/>
    <property type="molecule type" value="Genomic_DNA"/>
</dbReference>
<dbReference type="InterPro" id="IPR027417">
    <property type="entry name" value="P-loop_NTPase"/>
</dbReference>
<organism evidence="3 4">
    <name type="scientific">Aeoliella mucimassa</name>
    <dbReference type="NCBI Taxonomy" id="2527972"/>
    <lineage>
        <taxon>Bacteria</taxon>
        <taxon>Pseudomonadati</taxon>
        <taxon>Planctomycetota</taxon>
        <taxon>Planctomycetia</taxon>
        <taxon>Pirellulales</taxon>
        <taxon>Lacipirellulaceae</taxon>
        <taxon>Aeoliella</taxon>
    </lineage>
</organism>
<accession>A0A518AUW5</accession>
<feature type="compositionally biased region" description="Basic residues" evidence="2">
    <location>
        <begin position="1"/>
        <end position="15"/>
    </location>
</feature>
<feature type="region of interest" description="Disordered" evidence="2">
    <location>
        <begin position="1"/>
        <end position="22"/>
    </location>
</feature>
<dbReference type="RefSeq" id="WP_145250604.1">
    <property type="nucleotide sequence ID" value="NZ_CP036278.1"/>
</dbReference>
<dbReference type="AlphaFoldDB" id="A0A518AUW5"/>
<name>A0A518AUW5_9BACT</name>
<dbReference type="PANTHER" id="PTHR12558">
    <property type="entry name" value="CELL DIVISION CYCLE 16,23,27"/>
    <property type="match status" value="1"/>
</dbReference>
<dbReference type="Gene3D" id="1.25.40.10">
    <property type="entry name" value="Tetratricopeptide repeat domain"/>
    <property type="match status" value="1"/>
</dbReference>
<reference evidence="3 4" key="1">
    <citation type="submission" date="2019-02" db="EMBL/GenBank/DDBJ databases">
        <title>Deep-cultivation of Planctomycetes and their phenomic and genomic characterization uncovers novel biology.</title>
        <authorList>
            <person name="Wiegand S."/>
            <person name="Jogler M."/>
            <person name="Boedeker C."/>
            <person name="Pinto D."/>
            <person name="Vollmers J."/>
            <person name="Rivas-Marin E."/>
            <person name="Kohn T."/>
            <person name="Peeters S.H."/>
            <person name="Heuer A."/>
            <person name="Rast P."/>
            <person name="Oberbeckmann S."/>
            <person name="Bunk B."/>
            <person name="Jeske O."/>
            <person name="Meyerdierks A."/>
            <person name="Storesund J.E."/>
            <person name="Kallscheuer N."/>
            <person name="Luecker S."/>
            <person name="Lage O.M."/>
            <person name="Pohl T."/>
            <person name="Merkel B.J."/>
            <person name="Hornburger P."/>
            <person name="Mueller R.-W."/>
            <person name="Bruemmer F."/>
            <person name="Labrenz M."/>
            <person name="Spormann A.M."/>
            <person name="Op den Camp H."/>
            <person name="Overmann J."/>
            <person name="Amann R."/>
            <person name="Jetten M.S.M."/>
            <person name="Mascher T."/>
            <person name="Medema M.H."/>
            <person name="Devos D.P."/>
            <person name="Kaster A.-K."/>
            <person name="Ovreas L."/>
            <person name="Rohde M."/>
            <person name="Galperin M.Y."/>
            <person name="Jogler C."/>
        </authorList>
    </citation>
    <scope>NUCLEOTIDE SEQUENCE [LARGE SCALE GENOMIC DNA]</scope>
    <source>
        <strain evidence="3 4">Pan181</strain>
    </source>
</reference>
<dbReference type="OrthoDB" id="9777890at2"/>
<dbReference type="KEGG" id="amuc:Pan181_47550"/>
<dbReference type="PANTHER" id="PTHR12558:SF13">
    <property type="entry name" value="CELL DIVISION CYCLE PROTEIN 27 HOMOLOG"/>
    <property type="match status" value="1"/>
</dbReference>
<dbReference type="SUPFAM" id="SSF52540">
    <property type="entry name" value="P-loop containing nucleoside triphosphate hydrolases"/>
    <property type="match status" value="1"/>
</dbReference>
<dbReference type="GO" id="GO:0005737">
    <property type="term" value="C:cytoplasm"/>
    <property type="evidence" value="ECO:0007669"/>
    <property type="project" value="TreeGrafter"/>
</dbReference>
<dbReference type="Pfam" id="PF13469">
    <property type="entry name" value="Sulfotransfer_3"/>
    <property type="match status" value="1"/>
</dbReference>
<gene>
    <name evidence="3" type="ORF">Pan181_47550</name>
</gene>
<evidence type="ECO:0000256" key="2">
    <source>
        <dbReference type="SAM" id="MobiDB-lite"/>
    </source>
</evidence>
<dbReference type="PROSITE" id="PS50005">
    <property type="entry name" value="TPR"/>
    <property type="match status" value="2"/>
</dbReference>
<feature type="repeat" description="TPR" evidence="1">
    <location>
        <begin position="101"/>
        <end position="134"/>
    </location>
</feature>
<evidence type="ECO:0000313" key="3">
    <source>
        <dbReference type="EMBL" id="QDU58517.1"/>
    </source>
</evidence>
<dbReference type="SUPFAM" id="SSF48452">
    <property type="entry name" value="TPR-like"/>
    <property type="match status" value="1"/>
</dbReference>
<dbReference type="SMART" id="SM00028">
    <property type="entry name" value="TPR"/>
    <property type="match status" value="3"/>
</dbReference>
<evidence type="ECO:0000313" key="4">
    <source>
        <dbReference type="Proteomes" id="UP000315750"/>
    </source>
</evidence>
<sequence length="536" mass="60446">MTKKQKKTRLKKHAAQSRSTATSQAAAATAVGDLPILQQARALWAGNRLFHALALFERAVAEHPHHLLAVVDASRALGECYRIPRALHLLQDAQQHLGNNAQGWFLVGQSYRILRHPTEAIRCLKRAVQLDPAHLDAWLELALLHEHAGELDAALEATHARLRLQPDDPETLVVRGRILRRQGSHEQAIELLTKVAQAERPHWLTRSRAYSELARTLDARQLYSQAWQAAVEGKHLGRKHAREYREHRHQQRTTHQQLLESFDESHLRAWQESVSDPQASRTMLLSGLPRSGTTLLETILSRHSQIVTADEWNAFSRFMIPMMLSDIPLAELEIDVLSGIADDKLHELRDTYRSFLLAALGASPDADPLLVDKNPSLLPVLPTYLRLMPRAPLAIMLRDPRDVLISCFMTFSPLNDFSVDFVDPDSAAQRVNDDLMNWHSLRERLAGGWAEIRYEQLVTDPAQAVAPVLKQFGVTAEPTMFDTRTPAADLHISAPTYAEATMPIYRTANQRWRNYQAELEPLLATLEPAIEAHGYA</sequence>
<keyword evidence="1" id="KW-0802">TPR repeat</keyword>
<dbReference type="Pfam" id="PF13432">
    <property type="entry name" value="TPR_16"/>
    <property type="match status" value="1"/>
</dbReference>
<evidence type="ECO:0000256" key="1">
    <source>
        <dbReference type="PROSITE-ProRule" id="PRU00339"/>
    </source>
</evidence>
<dbReference type="Proteomes" id="UP000315750">
    <property type="component" value="Chromosome"/>
</dbReference>
<protein>
    <submittedName>
        <fullName evidence="3">Tetratricopeptide repeat protein</fullName>
    </submittedName>
</protein>
<dbReference type="GO" id="GO:0031145">
    <property type="term" value="P:anaphase-promoting complex-dependent catabolic process"/>
    <property type="evidence" value="ECO:0007669"/>
    <property type="project" value="TreeGrafter"/>
</dbReference>
<dbReference type="Gene3D" id="3.40.50.300">
    <property type="entry name" value="P-loop containing nucleotide triphosphate hydrolases"/>
    <property type="match status" value="1"/>
</dbReference>
<proteinExistence type="predicted"/>
<dbReference type="InterPro" id="IPR011990">
    <property type="entry name" value="TPR-like_helical_dom_sf"/>
</dbReference>
<keyword evidence="4" id="KW-1185">Reference proteome</keyword>
<dbReference type="InterPro" id="IPR019734">
    <property type="entry name" value="TPR_rpt"/>
</dbReference>
<dbReference type="GO" id="GO:0016567">
    <property type="term" value="P:protein ubiquitination"/>
    <property type="evidence" value="ECO:0007669"/>
    <property type="project" value="TreeGrafter"/>
</dbReference>
<dbReference type="GO" id="GO:0051301">
    <property type="term" value="P:cell division"/>
    <property type="evidence" value="ECO:0007669"/>
    <property type="project" value="TreeGrafter"/>
</dbReference>
<feature type="repeat" description="TPR" evidence="1">
    <location>
        <begin position="135"/>
        <end position="168"/>
    </location>
</feature>